<dbReference type="EMBL" id="JARKHS020030330">
    <property type="protein sequence ID" value="KAK8762229.1"/>
    <property type="molecule type" value="Genomic_DNA"/>
</dbReference>
<reference evidence="2 3" key="1">
    <citation type="journal article" date="2023" name="Arcadia Sci">
        <title>De novo assembly of a long-read Amblyomma americanum tick genome.</title>
        <authorList>
            <person name="Chou S."/>
            <person name="Poskanzer K.E."/>
            <person name="Rollins M."/>
            <person name="Thuy-Boun P.S."/>
        </authorList>
    </citation>
    <scope>NUCLEOTIDE SEQUENCE [LARGE SCALE GENOMIC DNA]</scope>
    <source>
        <strain evidence="2">F_SG_1</strain>
        <tissue evidence="2">Salivary glands</tissue>
    </source>
</reference>
<feature type="compositionally biased region" description="Low complexity" evidence="1">
    <location>
        <begin position="437"/>
        <end position="450"/>
    </location>
</feature>
<feature type="region of interest" description="Disordered" evidence="1">
    <location>
        <begin position="37"/>
        <end position="69"/>
    </location>
</feature>
<comment type="caution">
    <text evidence="2">The sequence shown here is derived from an EMBL/GenBank/DDBJ whole genome shotgun (WGS) entry which is preliminary data.</text>
</comment>
<organism evidence="2 3">
    <name type="scientific">Amblyomma americanum</name>
    <name type="common">Lone star tick</name>
    <dbReference type="NCBI Taxonomy" id="6943"/>
    <lineage>
        <taxon>Eukaryota</taxon>
        <taxon>Metazoa</taxon>
        <taxon>Ecdysozoa</taxon>
        <taxon>Arthropoda</taxon>
        <taxon>Chelicerata</taxon>
        <taxon>Arachnida</taxon>
        <taxon>Acari</taxon>
        <taxon>Parasitiformes</taxon>
        <taxon>Ixodida</taxon>
        <taxon>Ixodoidea</taxon>
        <taxon>Ixodidae</taxon>
        <taxon>Amblyomminae</taxon>
        <taxon>Amblyomma</taxon>
    </lineage>
</organism>
<feature type="region of interest" description="Disordered" evidence="1">
    <location>
        <begin position="434"/>
        <end position="475"/>
    </location>
</feature>
<proteinExistence type="predicted"/>
<feature type="region of interest" description="Disordered" evidence="1">
    <location>
        <begin position="344"/>
        <end position="366"/>
    </location>
</feature>
<keyword evidence="3" id="KW-1185">Reference proteome</keyword>
<evidence type="ECO:0000256" key="1">
    <source>
        <dbReference type="SAM" id="MobiDB-lite"/>
    </source>
</evidence>
<evidence type="ECO:0000313" key="2">
    <source>
        <dbReference type="EMBL" id="KAK8762229.1"/>
    </source>
</evidence>
<accession>A0AAQ4DID9</accession>
<gene>
    <name evidence="2" type="ORF">V5799_026504</name>
</gene>
<evidence type="ECO:0000313" key="3">
    <source>
        <dbReference type="Proteomes" id="UP001321473"/>
    </source>
</evidence>
<feature type="compositionally biased region" description="Basic and acidic residues" evidence="1">
    <location>
        <begin position="50"/>
        <end position="60"/>
    </location>
</feature>
<dbReference type="Proteomes" id="UP001321473">
    <property type="component" value="Unassembled WGS sequence"/>
</dbReference>
<feature type="non-terminal residue" evidence="2">
    <location>
        <position position="1"/>
    </location>
</feature>
<feature type="compositionally biased region" description="Polar residues" evidence="1">
    <location>
        <begin position="350"/>
        <end position="360"/>
    </location>
</feature>
<sequence length="475" mass="51754">AVQRHDLWQLCNHSYVLFSSSVCAENRIMQYEKEQRERNASFATNVTPERGARTFHDSPGRQRQQPSSCAVSSSKASDFILQEDSLGEEASYLVPPSPVGGEKSVRCKEIPETVECGGSTNFRVKEPPPLAALRTVPETLECNLYGDGTDDELPPYQPPLTVIAEEDGIRGSVQPSQDLVFSEMAESEKSHFGDEKTIAESRGLEHDGAVVTDEHIDDEAIDLVSQESPSLLQRDILAHPVPCESRVGGKAPPANAALSATPQRSANVEPHRQLFPAVDDKSPSLLDFFAVPKCVPVPKGDVEPLCFRKPAVNEMTVCDEESGTKVQPQPSTGKLSLLRKRPMPAGELASKSTAQPQSTAKCKKQSRLSDRYFLSVNRTTVPATRSSRSRTKKELSQTHVDTHFTDDLPFSLPRRRIDPDETFVAPELLQDAKMQVSDSPSFPESASPAATTEGQVPAPAKAVDTHADEASSISA</sequence>
<dbReference type="AlphaFoldDB" id="A0AAQ4DID9"/>
<name>A0AAQ4DID9_AMBAM</name>
<protein>
    <submittedName>
        <fullName evidence="2">Uncharacterized protein</fullName>
    </submittedName>
</protein>